<protein>
    <submittedName>
        <fullName evidence="10">Cytochrome C551</fullName>
    </submittedName>
</protein>
<dbReference type="GO" id="GO:0009055">
    <property type="term" value="F:electron transfer activity"/>
    <property type="evidence" value="ECO:0007669"/>
    <property type="project" value="InterPro"/>
</dbReference>
<dbReference type="SUPFAM" id="SSF46626">
    <property type="entry name" value="Cytochrome c"/>
    <property type="match status" value="1"/>
</dbReference>
<dbReference type="EMBL" id="PZJJ01000007">
    <property type="protein sequence ID" value="PTL39449.1"/>
    <property type="molecule type" value="Genomic_DNA"/>
</dbReference>
<dbReference type="Gene3D" id="1.10.760.10">
    <property type="entry name" value="Cytochrome c-like domain"/>
    <property type="match status" value="1"/>
</dbReference>
<organism evidence="10 11">
    <name type="scientific">Alkalicoccus saliphilus</name>
    <dbReference type="NCBI Taxonomy" id="200989"/>
    <lineage>
        <taxon>Bacteria</taxon>
        <taxon>Bacillati</taxon>
        <taxon>Bacillota</taxon>
        <taxon>Bacilli</taxon>
        <taxon>Bacillales</taxon>
        <taxon>Bacillaceae</taxon>
        <taxon>Alkalicoccus</taxon>
    </lineage>
</organism>
<evidence type="ECO:0000256" key="2">
    <source>
        <dbReference type="ARBA" id="ARBA00022617"/>
    </source>
</evidence>
<dbReference type="GO" id="GO:0005506">
    <property type="term" value="F:iron ion binding"/>
    <property type="evidence" value="ECO:0007669"/>
    <property type="project" value="InterPro"/>
</dbReference>
<comment type="PTM">
    <text evidence="6">Binds 1 heme c group covalently per subunit.</text>
</comment>
<name>A0A2T4U7R2_9BACI</name>
<dbReference type="GO" id="GO:0020037">
    <property type="term" value="F:heme binding"/>
    <property type="evidence" value="ECO:0007669"/>
    <property type="project" value="InterPro"/>
</dbReference>
<evidence type="ECO:0000256" key="1">
    <source>
        <dbReference type="ARBA" id="ARBA00022448"/>
    </source>
</evidence>
<proteinExistence type="predicted"/>
<dbReference type="RefSeq" id="WP_107584393.1">
    <property type="nucleotide sequence ID" value="NZ_PZJJ01000007.1"/>
</dbReference>
<evidence type="ECO:0000256" key="3">
    <source>
        <dbReference type="ARBA" id="ARBA00022723"/>
    </source>
</evidence>
<comment type="caution">
    <text evidence="10">The sequence shown here is derived from an EMBL/GenBank/DDBJ whole genome shotgun (WGS) entry which is preliminary data.</text>
</comment>
<evidence type="ECO:0000313" key="11">
    <source>
        <dbReference type="Proteomes" id="UP000240509"/>
    </source>
</evidence>
<evidence type="ECO:0000259" key="9">
    <source>
        <dbReference type="PROSITE" id="PS51007"/>
    </source>
</evidence>
<feature type="domain" description="Cytochrome c" evidence="9">
    <location>
        <begin position="58"/>
        <end position="127"/>
    </location>
</feature>
<evidence type="ECO:0000256" key="5">
    <source>
        <dbReference type="ARBA" id="ARBA00023004"/>
    </source>
</evidence>
<keyword evidence="4" id="KW-0249">Electron transport</keyword>
<dbReference type="Pfam" id="PF13442">
    <property type="entry name" value="Cytochrome_CBB3"/>
    <property type="match status" value="1"/>
</dbReference>
<keyword evidence="5 7" id="KW-0408">Iron</keyword>
<evidence type="ECO:0000256" key="8">
    <source>
        <dbReference type="SAM" id="MobiDB-lite"/>
    </source>
</evidence>
<keyword evidence="11" id="KW-1185">Reference proteome</keyword>
<dbReference type="PANTHER" id="PTHR37823">
    <property type="entry name" value="CYTOCHROME C-553-LIKE"/>
    <property type="match status" value="1"/>
</dbReference>
<dbReference type="PROSITE" id="PS51257">
    <property type="entry name" value="PROKAR_LIPOPROTEIN"/>
    <property type="match status" value="1"/>
</dbReference>
<dbReference type="GO" id="GO:0016020">
    <property type="term" value="C:membrane"/>
    <property type="evidence" value="ECO:0007669"/>
    <property type="project" value="InterPro"/>
</dbReference>
<dbReference type="InterPro" id="IPR012218">
    <property type="entry name" value="Cyt_c_BACSU-c550-type"/>
</dbReference>
<feature type="compositionally biased region" description="Acidic residues" evidence="8">
    <location>
        <begin position="47"/>
        <end position="56"/>
    </location>
</feature>
<dbReference type="InterPro" id="IPR036909">
    <property type="entry name" value="Cyt_c-like_dom_sf"/>
</dbReference>
<evidence type="ECO:0000256" key="6">
    <source>
        <dbReference type="PIRSR" id="PIRSR000025-1"/>
    </source>
</evidence>
<feature type="binding site" description="axial binding residue" evidence="7">
    <location>
        <position position="75"/>
    </location>
    <ligand>
        <name>heme c</name>
        <dbReference type="ChEBI" id="CHEBI:61717"/>
    </ligand>
    <ligandPart>
        <name>Fe</name>
        <dbReference type="ChEBI" id="CHEBI:18248"/>
    </ligandPart>
</feature>
<evidence type="ECO:0000313" key="10">
    <source>
        <dbReference type="EMBL" id="PTL39449.1"/>
    </source>
</evidence>
<evidence type="ECO:0000256" key="7">
    <source>
        <dbReference type="PIRSR" id="PIRSR000025-2"/>
    </source>
</evidence>
<feature type="compositionally biased region" description="Low complexity" evidence="8">
    <location>
        <begin position="25"/>
        <end position="46"/>
    </location>
</feature>
<dbReference type="Proteomes" id="UP000240509">
    <property type="component" value="Unassembled WGS sequence"/>
</dbReference>
<feature type="binding site" description="covalent" evidence="6">
    <location>
        <position position="74"/>
    </location>
    <ligand>
        <name>heme c</name>
        <dbReference type="ChEBI" id="CHEBI:61717"/>
    </ligand>
</feature>
<keyword evidence="3 7" id="KW-0479">Metal-binding</keyword>
<dbReference type="AlphaFoldDB" id="A0A2T4U7R2"/>
<dbReference type="PROSITE" id="PS51007">
    <property type="entry name" value="CYTC"/>
    <property type="match status" value="1"/>
</dbReference>
<evidence type="ECO:0000256" key="4">
    <source>
        <dbReference type="ARBA" id="ARBA00022982"/>
    </source>
</evidence>
<dbReference type="PANTHER" id="PTHR37823:SF4">
    <property type="entry name" value="MENAQUINOL-CYTOCHROME C REDUCTASE CYTOCHROME B_C SUBUNIT"/>
    <property type="match status" value="1"/>
</dbReference>
<sequence>MKKIAAGLFGTALLLAACGGDGGNNEENPAGNNGADNGANNAANNEADNEAADENGEYDLANGEELYQGQCASCHGGDLEGGTGPALEGYSHDEVVSAIQEGPGSMPEDLVEGDDAEDVAAWVSDQN</sequence>
<dbReference type="InterPro" id="IPR009056">
    <property type="entry name" value="Cyt_c-like_dom"/>
</dbReference>
<feature type="region of interest" description="Disordered" evidence="8">
    <location>
        <begin position="18"/>
        <end position="56"/>
    </location>
</feature>
<reference evidence="10 11" key="1">
    <citation type="submission" date="2018-03" db="EMBL/GenBank/DDBJ databases">
        <title>Alkalicoccus saliphilus sp. nov., isolated from a mineral pool.</title>
        <authorList>
            <person name="Zhao B."/>
        </authorList>
    </citation>
    <scope>NUCLEOTIDE SEQUENCE [LARGE SCALE GENOMIC DNA]</scope>
    <source>
        <strain evidence="10 11">6AG</strain>
    </source>
</reference>
<keyword evidence="1" id="KW-0813">Transport</keyword>
<gene>
    <name evidence="10" type="ORF">C6Y45_06370</name>
</gene>
<feature type="binding site" description="covalent" evidence="6">
    <location>
        <position position="71"/>
    </location>
    <ligand>
        <name>heme c</name>
        <dbReference type="ChEBI" id="CHEBI:61717"/>
    </ligand>
</feature>
<dbReference type="PIRSF" id="PIRSF000025">
    <property type="entry name" value="Cytc_Bsub_c550"/>
    <property type="match status" value="1"/>
</dbReference>
<keyword evidence="2 6" id="KW-0349">Heme</keyword>
<dbReference type="OrthoDB" id="7933886at2"/>
<feature type="binding site" description="axial binding residue" evidence="7">
    <location>
        <position position="106"/>
    </location>
    <ligand>
        <name>heme c</name>
        <dbReference type="ChEBI" id="CHEBI:61717"/>
    </ligand>
    <ligandPart>
        <name>Fe</name>
        <dbReference type="ChEBI" id="CHEBI:18248"/>
    </ligandPart>
</feature>
<dbReference type="InterPro" id="IPR051811">
    <property type="entry name" value="Cytochrome_c550/c551-like"/>
</dbReference>
<accession>A0A2T4U7R2</accession>